<accession>A0A9P0TT99</accession>
<feature type="region of interest" description="Disordered" evidence="1">
    <location>
        <begin position="250"/>
        <end position="301"/>
    </location>
</feature>
<feature type="compositionally biased region" description="Polar residues" evidence="1">
    <location>
        <begin position="193"/>
        <end position="208"/>
    </location>
</feature>
<evidence type="ECO:0000256" key="2">
    <source>
        <dbReference type="SAM" id="SignalP"/>
    </source>
</evidence>
<proteinExistence type="predicted"/>
<evidence type="ECO:0000313" key="3">
    <source>
        <dbReference type="EMBL" id="CAH4034720.1"/>
    </source>
</evidence>
<dbReference type="Proteomes" id="UP001152562">
    <property type="component" value="Unassembled WGS sequence"/>
</dbReference>
<organism evidence="3 4">
    <name type="scientific">Pieris brassicae</name>
    <name type="common">White butterfly</name>
    <name type="synonym">Large white butterfly</name>
    <dbReference type="NCBI Taxonomy" id="7116"/>
    <lineage>
        <taxon>Eukaryota</taxon>
        <taxon>Metazoa</taxon>
        <taxon>Ecdysozoa</taxon>
        <taxon>Arthropoda</taxon>
        <taxon>Hexapoda</taxon>
        <taxon>Insecta</taxon>
        <taxon>Pterygota</taxon>
        <taxon>Neoptera</taxon>
        <taxon>Endopterygota</taxon>
        <taxon>Lepidoptera</taxon>
        <taxon>Glossata</taxon>
        <taxon>Ditrysia</taxon>
        <taxon>Papilionoidea</taxon>
        <taxon>Pieridae</taxon>
        <taxon>Pierinae</taxon>
        <taxon>Pieris</taxon>
    </lineage>
</organism>
<evidence type="ECO:0000313" key="4">
    <source>
        <dbReference type="Proteomes" id="UP001152562"/>
    </source>
</evidence>
<feature type="region of interest" description="Disordered" evidence="1">
    <location>
        <begin position="193"/>
        <end position="213"/>
    </location>
</feature>
<feature type="signal peptide" evidence="2">
    <location>
        <begin position="1"/>
        <end position="26"/>
    </location>
</feature>
<gene>
    <name evidence="3" type="ORF">PIBRA_LOCUS10878</name>
</gene>
<protein>
    <submittedName>
        <fullName evidence="3">Uncharacterized protein</fullName>
    </submittedName>
</protein>
<feature type="compositionally biased region" description="Acidic residues" evidence="1">
    <location>
        <begin position="269"/>
        <end position="284"/>
    </location>
</feature>
<dbReference type="EMBL" id="CALOZG010000042">
    <property type="protein sequence ID" value="CAH4034720.1"/>
    <property type="molecule type" value="Genomic_DNA"/>
</dbReference>
<name>A0A9P0TT99_PIEBR</name>
<sequence>MAERKFSTSRILLSVAAFILLSGVAAENECYWCGPLAEQVHRSRRAPPCDAPKAHVTMCDAGFPHCAIVATAPPYVESRYCVKIYQDECYLDFCNTTRTWKMTCPCKGNLCNGQNSDREESSFAQLIATTEKALKRRTKKSIKEPLVRSVQTEDKNAAMVDPDNVNKTITEPGVNENDSDKFIPTFSTSRVTHQENGQAINTTGTSEEYTAEEQSKQNIFVVVTTPNTIESTIVKISESKEKHAENLIKTGEKLPTAEALQSEHSDTPSENEEVESTVSDDDVTTTEAPLGTEQPTPRENSASGVYFNIYSLIFLLCAKL</sequence>
<evidence type="ECO:0000256" key="1">
    <source>
        <dbReference type="SAM" id="MobiDB-lite"/>
    </source>
</evidence>
<keyword evidence="2" id="KW-0732">Signal</keyword>
<dbReference type="AlphaFoldDB" id="A0A9P0TT99"/>
<comment type="caution">
    <text evidence="3">The sequence shown here is derived from an EMBL/GenBank/DDBJ whole genome shotgun (WGS) entry which is preliminary data.</text>
</comment>
<keyword evidence="4" id="KW-1185">Reference proteome</keyword>
<feature type="chain" id="PRO_5040247119" evidence="2">
    <location>
        <begin position="27"/>
        <end position="320"/>
    </location>
</feature>
<reference evidence="3" key="1">
    <citation type="submission" date="2022-05" db="EMBL/GenBank/DDBJ databases">
        <authorList>
            <person name="Okamura Y."/>
        </authorList>
    </citation>
    <scope>NUCLEOTIDE SEQUENCE</scope>
</reference>